<reference evidence="8" key="1">
    <citation type="submission" date="2020-05" db="EMBL/GenBank/DDBJ databases">
        <authorList>
            <person name="Chiriac C."/>
            <person name="Salcher M."/>
            <person name="Ghai R."/>
            <person name="Kavagutti S V."/>
        </authorList>
    </citation>
    <scope>NUCLEOTIDE SEQUENCE</scope>
</reference>
<evidence type="ECO:0000313" key="8">
    <source>
        <dbReference type="EMBL" id="CAB4903339.1"/>
    </source>
</evidence>
<keyword evidence="6" id="KW-0066">ATP synthesis</keyword>
<dbReference type="GO" id="GO:0016020">
    <property type="term" value="C:membrane"/>
    <property type="evidence" value="ECO:0007669"/>
    <property type="project" value="UniProtKB-SubCell"/>
</dbReference>
<keyword evidence="2" id="KW-0813">Transport</keyword>
<dbReference type="PANTHER" id="PTHR11910">
    <property type="entry name" value="ATP SYNTHASE DELTA CHAIN"/>
    <property type="match status" value="1"/>
</dbReference>
<keyword evidence="3" id="KW-0375">Hydrogen ion transport</keyword>
<keyword evidence="5" id="KW-0472">Membrane</keyword>
<evidence type="ECO:0000313" key="7">
    <source>
        <dbReference type="EMBL" id="CAB4722245.1"/>
    </source>
</evidence>
<sequence>MANAGKKVSAYAQALLEVARAEGHLAGTEDDLFRFARTFESNEKLQSALTDPGLPIDRRIAVVEELMGGQALATSVALASMLVAAGQASDLPAIIDQFVELAASARERELAEVRTAIALTDDQISRLATALGKATGKSVEVKVIIDPEVLGGVVARVGDTVIDGTVRHRLAQLKGQQ</sequence>
<dbReference type="EMBL" id="CAFBPQ010000024">
    <property type="protein sequence ID" value="CAB5024739.1"/>
    <property type="molecule type" value="Genomic_DNA"/>
</dbReference>
<accession>A0A6J7GIZ0</accession>
<protein>
    <submittedName>
        <fullName evidence="8">Unannotated protein</fullName>
    </submittedName>
</protein>
<keyword evidence="4" id="KW-0406">Ion transport</keyword>
<comment type="subcellular location">
    <subcellularLocation>
        <location evidence="1">Membrane</location>
    </subcellularLocation>
</comment>
<dbReference type="EMBL" id="CAFBOF010000017">
    <property type="protein sequence ID" value="CAB4977641.1"/>
    <property type="molecule type" value="Genomic_DNA"/>
</dbReference>
<dbReference type="NCBIfam" id="TIGR01145">
    <property type="entry name" value="ATP_synt_delta"/>
    <property type="match status" value="1"/>
</dbReference>
<evidence type="ECO:0000313" key="9">
    <source>
        <dbReference type="EMBL" id="CAB4977641.1"/>
    </source>
</evidence>
<gene>
    <name evidence="7" type="ORF">UFOPK2683_00713</name>
    <name evidence="8" type="ORF">UFOPK3605_00607</name>
    <name evidence="9" type="ORF">UFOPK3897_00908</name>
    <name evidence="10" type="ORF">UFOPK4121_00876</name>
</gene>
<dbReference type="Pfam" id="PF00213">
    <property type="entry name" value="OSCP"/>
    <property type="match status" value="1"/>
</dbReference>
<evidence type="ECO:0000313" key="10">
    <source>
        <dbReference type="EMBL" id="CAB5024739.1"/>
    </source>
</evidence>
<dbReference type="EMBL" id="CAEZYK010000032">
    <property type="protein sequence ID" value="CAB4722245.1"/>
    <property type="molecule type" value="Genomic_DNA"/>
</dbReference>
<dbReference type="HAMAP" id="MF_01416">
    <property type="entry name" value="ATP_synth_delta_bact"/>
    <property type="match status" value="1"/>
</dbReference>
<dbReference type="EMBL" id="CAFBMM010000021">
    <property type="protein sequence ID" value="CAB4903339.1"/>
    <property type="molecule type" value="Genomic_DNA"/>
</dbReference>
<evidence type="ECO:0000256" key="3">
    <source>
        <dbReference type="ARBA" id="ARBA00022781"/>
    </source>
</evidence>
<evidence type="ECO:0000256" key="1">
    <source>
        <dbReference type="ARBA" id="ARBA00004370"/>
    </source>
</evidence>
<name>A0A6J7GIZ0_9ZZZZ</name>
<proteinExistence type="inferred from homology"/>
<dbReference type="SUPFAM" id="SSF47928">
    <property type="entry name" value="N-terminal domain of the delta subunit of the F1F0-ATP synthase"/>
    <property type="match status" value="1"/>
</dbReference>
<evidence type="ECO:0000256" key="6">
    <source>
        <dbReference type="ARBA" id="ARBA00023310"/>
    </source>
</evidence>
<dbReference type="AlphaFoldDB" id="A0A6J7GIZ0"/>
<dbReference type="PRINTS" id="PR00125">
    <property type="entry name" value="ATPASEDELTA"/>
</dbReference>
<evidence type="ECO:0000256" key="5">
    <source>
        <dbReference type="ARBA" id="ARBA00023136"/>
    </source>
</evidence>
<dbReference type="Gene3D" id="1.10.520.20">
    <property type="entry name" value="N-terminal domain of the delta subunit of the F1F0-ATP synthase"/>
    <property type="match status" value="1"/>
</dbReference>
<organism evidence="8">
    <name type="scientific">freshwater metagenome</name>
    <dbReference type="NCBI Taxonomy" id="449393"/>
    <lineage>
        <taxon>unclassified sequences</taxon>
        <taxon>metagenomes</taxon>
        <taxon>ecological metagenomes</taxon>
    </lineage>
</organism>
<dbReference type="InterPro" id="IPR000711">
    <property type="entry name" value="ATPase_OSCP/dsu"/>
</dbReference>
<dbReference type="GO" id="GO:0046933">
    <property type="term" value="F:proton-transporting ATP synthase activity, rotational mechanism"/>
    <property type="evidence" value="ECO:0007669"/>
    <property type="project" value="InterPro"/>
</dbReference>
<evidence type="ECO:0000256" key="2">
    <source>
        <dbReference type="ARBA" id="ARBA00022448"/>
    </source>
</evidence>
<dbReference type="InterPro" id="IPR026015">
    <property type="entry name" value="ATP_synth_OSCP/delta_N_sf"/>
</dbReference>
<evidence type="ECO:0000256" key="4">
    <source>
        <dbReference type="ARBA" id="ARBA00023065"/>
    </source>
</evidence>